<keyword evidence="1" id="KW-1133">Transmembrane helix</keyword>
<feature type="transmembrane region" description="Helical" evidence="1">
    <location>
        <begin position="255"/>
        <end position="276"/>
    </location>
</feature>
<feature type="transmembrane region" description="Helical" evidence="1">
    <location>
        <begin position="317"/>
        <end position="340"/>
    </location>
</feature>
<dbReference type="Proteomes" id="UP000824037">
    <property type="component" value="Unassembled WGS sequence"/>
</dbReference>
<name>A0A9D2J394_9MICO</name>
<feature type="transmembrane region" description="Helical" evidence="1">
    <location>
        <begin position="384"/>
        <end position="403"/>
    </location>
</feature>
<evidence type="ECO:0000313" key="3">
    <source>
        <dbReference type="EMBL" id="HIZ35046.1"/>
    </source>
</evidence>
<evidence type="ECO:0000256" key="1">
    <source>
        <dbReference type="SAM" id="Phobius"/>
    </source>
</evidence>
<proteinExistence type="predicted"/>
<organism evidence="3 4">
    <name type="scientific">Candidatus Ruania gallistercoris</name>
    <dbReference type="NCBI Taxonomy" id="2838746"/>
    <lineage>
        <taxon>Bacteria</taxon>
        <taxon>Bacillati</taxon>
        <taxon>Actinomycetota</taxon>
        <taxon>Actinomycetes</taxon>
        <taxon>Micrococcales</taxon>
        <taxon>Ruaniaceae</taxon>
        <taxon>Ruania</taxon>
    </lineage>
</organism>
<dbReference type="AlphaFoldDB" id="A0A9D2J394"/>
<keyword evidence="1" id="KW-0812">Transmembrane</keyword>
<feature type="transmembrane region" description="Helical" evidence="1">
    <location>
        <begin position="112"/>
        <end position="133"/>
    </location>
</feature>
<reference evidence="3" key="1">
    <citation type="journal article" date="2021" name="PeerJ">
        <title>Extensive microbial diversity within the chicken gut microbiome revealed by metagenomics and culture.</title>
        <authorList>
            <person name="Gilroy R."/>
            <person name="Ravi A."/>
            <person name="Getino M."/>
            <person name="Pursley I."/>
            <person name="Horton D.L."/>
            <person name="Alikhan N.F."/>
            <person name="Baker D."/>
            <person name="Gharbi K."/>
            <person name="Hall N."/>
            <person name="Watson M."/>
            <person name="Adriaenssens E.M."/>
            <person name="Foster-Nyarko E."/>
            <person name="Jarju S."/>
            <person name="Secka A."/>
            <person name="Antonio M."/>
            <person name="Oren A."/>
            <person name="Chaudhuri R.R."/>
            <person name="La Ragione R."/>
            <person name="Hildebrand F."/>
            <person name="Pallen M.J."/>
        </authorList>
    </citation>
    <scope>NUCLEOTIDE SEQUENCE</scope>
    <source>
        <strain evidence="3">ChiGjej4B4-7305</strain>
    </source>
</reference>
<reference evidence="3" key="2">
    <citation type="submission" date="2021-04" db="EMBL/GenBank/DDBJ databases">
        <authorList>
            <person name="Gilroy R."/>
        </authorList>
    </citation>
    <scope>NUCLEOTIDE SEQUENCE</scope>
    <source>
        <strain evidence="3">ChiGjej4B4-7305</strain>
    </source>
</reference>
<keyword evidence="1" id="KW-0472">Membrane</keyword>
<dbReference type="EMBL" id="DXBY01000075">
    <property type="protein sequence ID" value="HIZ35046.1"/>
    <property type="molecule type" value="Genomic_DNA"/>
</dbReference>
<gene>
    <name evidence="3" type="ORF">H9815_04660</name>
</gene>
<dbReference type="InterPro" id="IPR002823">
    <property type="entry name" value="DUF112_TM"/>
</dbReference>
<accession>A0A9D2J394</accession>
<feature type="domain" description="DUF112" evidence="2">
    <location>
        <begin position="18"/>
        <end position="436"/>
    </location>
</feature>
<feature type="transmembrane region" description="Helical" evidence="1">
    <location>
        <begin position="409"/>
        <end position="425"/>
    </location>
</feature>
<evidence type="ECO:0000259" key="2">
    <source>
        <dbReference type="Pfam" id="PF01970"/>
    </source>
</evidence>
<comment type="caution">
    <text evidence="3">The sequence shown here is derived from an EMBL/GenBank/DDBJ whole genome shotgun (WGS) entry which is preliminary data.</text>
</comment>
<dbReference type="Pfam" id="PF01970">
    <property type="entry name" value="TctA"/>
    <property type="match status" value="1"/>
</dbReference>
<sequence>MVENFLTGLESALTLHNLLLLLVGVVGGTLIGMLPGLGAASGMALLMPIAAGLDPLPGLILLAAIYYGTQYGGSITSILLSTPGDAAQVMTTLDGYALARQGKAGLALTTSAVASFVGGVITIPLLVGLGPALAEVALKLGPPEMLVLLVFALVSVAALTSDNRIKAYGMAVFGLLISAVGFDPQSGTPRLTFGQVDLLNGINLVPVIIGVFAIGEVLNQLGRGPSKPIRARIREMFPRPKELAEVTGPTLRGSVLGFIVGVLPAAGSTIAAYFAYDLERRIPARGKTPLGKGALRGVAAPEAANNAAVNGAFVPTLALGIPGSATTAILLGALLIYGVQPGPTFIPENPELYWGLVASFLLGNVALLVLNVPLVPFFASALRIPYLFLFPTVIATCLIGAYALRNNPFDVLVAAVFGIVGYLMIRGDYPPAPLVLGLVFGTLFEENLVRTSAIGHGSFAYIFERPITLVLIILTVLVIVAPPIVKLLRRRLKANAATERAKA</sequence>
<dbReference type="PANTHER" id="PTHR35342:SF5">
    <property type="entry name" value="TRICARBOXYLIC TRANSPORT PROTEIN"/>
    <property type="match status" value="1"/>
</dbReference>
<feature type="transmembrane region" description="Helical" evidence="1">
    <location>
        <begin position="196"/>
        <end position="215"/>
    </location>
</feature>
<feature type="transmembrane region" description="Helical" evidence="1">
    <location>
        <begin position="352"/>
        <end position="372"/>
    </location>
</feature>
<feature type="transmembrane region" description="Helical" evidence="1">
    <location>
        <begin position="145"/>
        <end position="161"/>
    </location>
</feature>
<feature type="transmembrane region" description="Helical" evidence="1">
    <location>
        <begin position="167"/>
        <end position="184"/>
    </location>
</feature>
<feature type="transmembrane region" description="Helical" evidence="1">
    <location>
        <begin position="45"/>
        <end position="67"/>
    </location>
</feature>
<evidence type="ECO:0000313" key="4">
    <source>
        <dbReference type="Proteomes" id="UP000824037"/>
    </source>
</evidence>
<protein>
    <submittedName>
        <fullName evidence="3">Tripartite tricarboxylate transporter permease</fullName>
    </submittedName>
</protein>
<feature type="transmembrane region" description="Helical" evidence="1">
    <location>
        <begin position="12"/>
        <end position="33"/>
    </location>
</feature>
<feature type="transmembrane region" description="Helical" evidence="1">
    <location>
        <begin position="469"/>
        <end position="488"/>
    </location>
</feature>
<dbReference type="PANTHER" id="PTHR35342">
    <property type="entry name" value="TRICARBOXYLIC TRANSPORT PROTEIN"/>
    <property type="match status" value="1"/>
</dbReference>